<keyword evidence="2" id="KW-1133">Transmembrane helix</keyword>
<evidence type="ECO:0000313" key="4">
    <source>
        <dbReference type="Proteomes" id="UP000827986"/>
    </source>
</evidence>
<dbReference type="AlphaFoldDB" id="A0A9D4B7G9"/>
<evidence type="ECO:0000313" key="3">
    <source>
        <dbReference type="EMBL" id="KAH1183571.1"/>
    </source>
</evidence>
<evidence type="ECO:0000256" key="2">
    <source>
        <dbReference type="SAM" id="Phobius"/>
    </source>
</evidence>
<name>A0A9D4B7G9_9SAUR</name>
<comment type="caution">
    <text evidence="3">The sequence shown here is derived from an EMBL/GenBank/DDBJ whole genome shotgun (WGS) entry which is preliminary data.</text>
</comment>
<proteinExistence type="predicted"/>
<feature type="compositionally biased region" description="Basic and acidic residues" evidence="1">
    <location>
        <begin position="79"/>
        <end position="110"/>
    </location>
</feature>
<reference evidence="3" key="1">
    <citation type="submission" date="2021-09" db="EMBL/GenBank/DDBJ databases">
        <title>The genome of Mauremys mutica provides insights into the evolution of semi-aquatic lifestyle.</title>
        <authorList>
            <person name="Gong S."/>
            <person name="Gao Y."/>
        </authorList>
    </citation>
    <scope>NUCLEOTIDE SEQUENCE</scope>
    <source>
        <strain evidence="3">MM-2020</strain>
        <tissue evidence="3">Muscle</tissue>
    </source>
</reference>
<dbReference type="EMBL" id="JAHDVG010000465">
    <property type="protein sequence ID" value="KAH1183571.1"/>
    <property type="molecule type" value="Genomic_DNA"/>
</dbReference>
<accession>A0A9D4B7G9</accession>
<gene>
    <name evidence="3" type="ORF">KIL84_014187</name>
</gene>
<dbReference type="Proteomes" id="UP000827986">
    <property type="component" value="Unassembled WGS sequence"/>
</dbReference>
<feature type="region of interest" description="Disordered" evidence="1">
    <location>
        <begin position="79"/>
        <end position="146"/>
    </location>
</feature>
<protein>
    <submittedName>
        <fullName evidence="3">Uncharacterized protein</fullName>
    </submittedName>
</protein>
<feature type="transmembrane region" description="Helical" evidence="2">
    <location>
        <begin position="6"/>
        <end position="22"/>
    </location>
</feature>
<organism evidence="3 4">
    <name type="scientific">Mauremys mutica</name>
    <name type="common">yellowpond turtle</name>
    <dbReference type="NCBI Taxonomy" id="74926"/>
    <lineage>
        <taxon>Eukaryota</taxon>
        <taxon>Metazoa</taxon>
        <taxon>Chordata</taxon>
        <taxon>Craniata</taxon>
        <taxon>Vertebrata</taxon>
        <taxon>Euteleostomi</taxon>
        <taxon>Archelosauria</taxon>
        <taxon>Testudinata</taxon>
        <taxon>Testudines</taxon>
        <taxon>Cryptodira</taxon>
        <taxon>Durocryptodira</taxon>
        <taxon>Testudinoidea</taxon>
        <taxon>Geoemydidae</taxon>
        <taxon>Geoemydinae</taxon>
        <taxon>Mauremys</taxon>
    </lineage>
</organism>
<evidence type="ECO:0000256" key="1">
    <source>
        <dbReference type="SAM" id="MobiDB-lite"/>
    </source>
</evidence>
<sequence length="146" mass="16510">MEEVWVVYLCLFLLVLVLILMKRDPDLEAAKKVKETPGTPAPTTYYSSGAGKHLEYTEEEMEKSLERLTSILYEVDARKRETHHEQKTAKAEAYHHHRVPDAESETKDLMGKGPGHSRHLSSQHRVQEKATHPGGPGNIVDEIGLK</sequence>
<keyword evidence="4" id="KW-1185">Reference proteome</keyword>
<keyword evidence="2" id="KW-0472">Membrane</keyword>
<keyword evidence="2" id="KW-0812">Transmembrane</keyword>